<proteinExistence type="inferred from homology"/>
<dbReference type="InterPro" id="IPR014957">
    <property type="entry name" value="IDEAL_dom"/>
</dbReference>
<dbReference type="AlphaFoldDB" id="A0A1M5CPK4"/>
<reference evidence="3 4" key="1">
    <citation type="submission" date="2016-11" db="EMBL/GenBank/DDBJ databases">
        <authorList>
            <person name="Jaros S."/>
            <person name="Januszkiewicz K."/>
            <person name="Wedrychowicz H."/>
        </authorList>
    </citation>
    <scope>NUCLEOTIDE SEQUENCE [LARGE SCALE GENOMIC DNA]</scope>
    <source>
        <strain evidence="3 4">IBRC-M 10683</strain>
    </source>
</reference>
<dbReference type="STRING" id="930117.SAMN05216225_1001333"/>
<dbReference type="InterPro" id="IPR011188">
    <property type="entry name" value="UPF0302"/>
</dbReference>
<dbReference type="EMBL" id="FQVW01000001">
    <property type="protein sequence ID" value="SHF56633.1"/>
    <property type="molecule type" value="Genomic_DNA"/>
</dbReference>
<dbReference type="Gene3D" id="3.40.1530.30">
    <property type="entry name" value="Uncharacterised family UPF0302, N-terminal domain"/>
    <property type="match status" value="1"/>
</dbReference>
<dbReference type="OrthoDB" id="2155814at2"/>
<dbReference type="Pfam" id="PF08864">
    <property type="entry name" value="UPF0302"/>
    <property type="match status" value="1"/>
</dbReference>
<dbReference type="HAMAP" id="MF_00760">
    <property type="entry name" value="UPF0302"/>
    <property type="match status" value="1"/>
</dbReference>
<accession>A0A1M5CPK4</accession>
<name>A0A1M5CPK4_9BACI</name>
<dbReference type="SMART" id="SM00914">
    <property type="entry name" value="IDEAL"/>
    <property type="match status" value="1"/>
</dbReference>
<evidence type="ECO:0000259" key="2">
    <source>
        <dbReference type="SMART" id="SM00914"/>
    </source>
</evidence>
<organism evidence="3 4">
    <name type="scientific">Ornithinibacillus halophilus</name>
    <dbReference type="NCBI Taxonomy" id="930117"/>
    <lineage>
        <taxon>Bacteria</taxon>
        <taxon>Bacillati</taxon>
        <taxon>Bacillota</taxon>
        <taxon>Bacilli</taxon>
        <taxon>Bacillales</taxon>
        <taxon>Bacillaceae</taxon>
        <taxon>Ornithinibacillus</taxon>
    </lineage>
</organism>
<dbReference type="InterPro" id="IPR014963">
    <property type="entry name" value="UPF0302_N"/>
</dbReference>
<dbReference type="Gene3D" id="4.10.810.10">
    <property type="entry name" value="Virus Scaffolding Protein, Chain A"/>
    <property type="match status" value="1"/>
</dbReference>
<dbReference type="NCBIfam" id="NF002965">
    <property type="entry name" value="PRK03636.1"/>
    <property type="match status" value="1"/>
</dbReference>
<feature type="domain" description="IDEAL" evidence="2">
    <location>
        <begin position="139"/>
        <end position="175"/>
    </location>
</feature>
<sequence length="180" mass="21811">MQTPISIKDKKSFIQWFLNNYQMKKRESVWILNYLINHKKILHNVHFVRDAKFCPRGIIITTHCSNEVPFRFYKHQLVTTDPDKSFHDIRLNQEEPLYIQLNFKNSFQNTMYAAVLEDNPFVPDEYFITNKDRHLAKKLLNKTLYDFKKKQLMEQINMALDDRDKEKFENLVTKLHELEE</sequence>
<protein>
    <recommendedName>
        <fullName evidence="1">UPF0302 protein SAMN05216225_1001333</fullName>
    </recommendedName>
</protein>
<keyword evidence="4" id="KW-1185">Reference proteome</keyword>
<evidence type="ECO:0000313" key="4">
    <source>
        <dbReference type="Proteomes" id="UP000183988"/>
    </source>
</evidence>
<dbReference type="Proteomes" id="UP000183988">
    <property type="component" value="Unassembled WGS sequence"/>
</dbReference>
<dbReference type="InterPro" id="IPR038091">
    <property type="entry name" value="UPF0302_N_sf"/>
</dbReference>
<dbReference type="InterPro" id="IPR027393">
    <property type="entry name" value="Virus_scaffolding_prot_C"/>
</dbReference>
<dbReference type="PIRSF" id="PIRSF007165">
    <property type="entry name" value="UCP007165"/>
    <property type="match status" value="1"/>
</dbReference>
<evidence type="ECO:0000256" key="1">
    <source>
        <dbReference type="HAMAP-Rule" id="MF_00760"/>
    </source>
</evidence>
<evidence type="ECO:0000313" key="3">
    <source>
        <dbReference type="EMBL" id="SHF56633.1"/>
    </source>
</evidence>
<comment type="similarity">
    <text evidence="1">Belongs to the UPF0302 family.</text>
</comment>
<gene>
    <name evidence="3" type="ORF">SAMN05216225_1001333</name>
</gene>
<dbReference type="Pfam" id="PF08858">
    <property type="entry name" value="IDEAL"/>
    <property type="match status" value="1"/>
</dbReference>
<dbReference type="RefSeq" id="WP_072887331.1">
    <property type="nucleotide sequence ID" value="NZ_FQVW01000001.1"/>
</dbReference>